<proteinExistence type="predicted"/>
<dbReference type="SUPFAM" id="SSF56112">
    <property type="entry name" value="Protein kinase-like (PK-like)"/>
    <property type="match status" value="1"/>
</dbReference>
<dbReference type="Gene3D" id="1.10.510.10">
    <property type="entry name" value="Transferase(Phosphotransferase) domain 1"/>
    <property type="match status" value="1"/>
</dbReference>
<name>A0ABN7VWI5_GIGMA</name>
<protein>
    <submittedName>
        <fullName evidence="2">1342_t:CDS:1</fullName>
    </submittedName>
</protein>
<dbReference type="InterPro" id="IPR011009">
    <property type="entry name" value="Kinase-like_dom_sf"/>
</dbReference>
<evidence type="ECO:0000313" key="2">
    <source>
        <dbReference type="EMBL" id="CAG8803619.1"/>
    </source>
</evidence>
<gene>
    <name evidence="2" type="ORF">GMARGA_LOCUS23692</name>
</gene>
<evidence type="ECO:0000259" key="1">
    <source>
        <dbReference type="Pfam" id="PF07714"/>
    </source>
</evidence>
<evidence type="ECO:0000313" key="3">
    <source>
        <dbReference type="Proteomes" id="UP000789901"/>
    </source>
</evidence>
<organism evidence="2 3">
    <name type="scientific">Gigaspora margarita</name>
    <dbReference type="NCBI Taxonomy" id="4874"/>
    <lineage>
        <taxon>Eukaryota</taxon>
        <taxon>Fungi</taxon>
        <taxon>Fungi incertae sedis</taxon>
        <taxon>Mucoromycota</taxon>
        <taxon>Glomeromycotina</taxon>
        <taxon>Glomeromycetes</taxon>
        <taxon>Diversisporales</taxon>
        <taxon>Gigasporaceae</taxon>
        <taxon>Gigaspora</taxon>
    </lineage>
</organism>
<sequence>MTMKAEIDPETIPSAKPELGEFIEEGVKVTNNTLSPIVPMLGVVVSLINEIFTIYENAQFNKRMSRSIIDRILSVETTIKFLKSQTKYSENLQDLQHQESFVKFQATLTFETFFCATNIKKEFIELMKEYETCMNDLNFTMIIIFNEQRRIDNDTLTDTLAKMIKDTKAFLYQEICHINNKLEGTKDSIRQIDPTLLKEPSLSRRSDRRDQRFRRELFIMGKLNECQNIEKFYGLSEIDGKEVMILTINQPIDVVNWMSPEKMRKLFTESGTSNQIPYSKKCEIFSFGMLIWELAYQKIPYSNMKSNDVIIHVTKGNRKICDSLLDPENKVIHEGLFKYYST</sequence>
<dbReference type="InterPro" id="IPR059179">
    <property type="entry name" value="MLKL-like_MCAfunc"/>
</dbReference>
<dbReference type="Gene3D" id="1.20.930.20">
    <property type="entry name" value="Adaptor protein Cbl, N-terminal domain"/>
    <property type="match status" value="1"/>
</dbReference>
<reference evidence="2 3" key="1">
    <citation type="submission" date="2021-06" db="EMBL/GenBank/DDBJ databases">
        <authorList>
            <person name="Kallberg Y."/>
            <person name="Tangrot J."/>
            <person name="Rosling A."/>
        </authorList>
    </citation>
    <scope>NUCLEOTIDE SEQUENCE [LARGE SCALE GENOMIC DNA]</scope>
    <source>
        <strain evidence="2 3">120-4 pot B 10/14</strain>
    </source>
</reference>
<dbReference type="Pfam" id="PF07714">
    <property type="entry name" value="PK_Tyr_Ser-Thr"/>
    <property type="match status" value="1"/>
</dbReference>
<feature type="non-terminal residue" evidence="2">
    <location>
        <position position="342"/>
    </location>
</feature>
<dbReference type="EMBL" id="CAJVQB010024215">
    <property type="protein sequence ID" value="CAG8803619.1"/>
    <property type="molecule type" value="Genomic_DNA"/>
</dbReference>
<dbReference type="CDD" id="cd21037">
    <property type="entry name" value="MLKL_NTD"/>
    <property type="match status" value="1"/>
</dbReference>
<dbReference type="InterPro" id="IPR001245">
    <property type="entry name" value="Ser-Thr/Tyr_kinase_cat_dom"/>
</dbReference>
<accession>A0ABN7VWI5</accession>
<dbReference type="Proteomes" id="UP000789901">
    <property type="component" value="Unassembled WGS sequence"/>
</dbReference>
<comment type="caution">
    <text evidence="2">The sequence shown here is derived from an EMBL/GenBank/DDBJ whole genome shotgun (WGS) entry which is preliminary data.</text>
</comment>
<keyword evidence="3" id="KW-1185">Reference proteome</keyword>
<feature type="domain" description="Serine-threonine/tyrosine-protein kinase catalytic" evidence="1">
    <location>
        <begin position="255"/>
        <end position="320"/>
    </location>
</feature>
<dbReference type="InterPro" id="IPR036537">
    <property type="entry name" value="Adaptor_Cbl_N_dom_sf"/>
</dbReference>